<evidence type="ECO:0000256" key="4">
    <source>
        <dbReference type="ARBA" id="ARBA00022692"/>
    </source>
</evidence>
<dbReference type="GO" id="GO:0015385">
    <property type="term" value="F:sodium:proton antiporter activity"/>
    <property type="evidence" value="ECO:0007669"/>
    <property type="project" value="InterPro"/>
</dbReference>
<feature type="transmembrane region" description="Helical" evidence="10">
    <location>
        <begin position="131"/>
        <end position="155"/>
    </location>
</feature>
<dbReference type="AlphaFoldDB" id="A0A3B9IIS6"/>
<feature type="transmembrane region" description="Helical" evidence="10">
    <location>
        <begin position="371"/>
        <end position="390"/>
    </location>
</feature>
<keyword evidence="5 10" id="KW-1133">Transmembrane helix</keyword>
<dbReference type="PANTHER" id="PTHR10110">
    <property type="entry name" value="SODIUM/HYDROGEN EXCHANGER"/>
    <property type="match status" value="1"/>
</dbReference>
<evidence type="ECO:0000256" key="6">
    <source>
        <dbReference type="ARBA" id="ARBA00023053"/>
    </source>
</evidence>
<feature type="transmembrane region" description="Helical" evidence="10">
    <location>
        <begin position="77"/>
        <end position="94"/>
    </location>
</feature>
<dbReference type="GO" id="GO:0005886">
    <property type="term" value="C:plasma membrane"/>
    <property type="evidence" value="ECO:0007669"/>
    <property type="project" value="UniProtKB-SubCell"/>
</dbReference>
<feature type="transmembrane region" description="Helical" evidence="10">
    <location>
        <begin position="298"/>
        <end position="318"/>
    </location>
</feature>
<evidence type="ECO:0000256" key="5">
    <source>
        <dbReference type="ARBA" id="ARBA00022989"/>
    </source>
</evidence>
<dbReference type="InterPro" id="IPR018490">
    <property type="entry name" value="cNMP-bd_dom_sf"/>
</dbReference>
<dbReference type="InterPro" id="IPR018422">
    <property type="entry name" value="Cation/H_exchanger_CPA1"/>
</dbReference>
<evidence type="ECO:0000259" key="11">
    <source>
        <dbReference type="PROSITE" id="PS50042"/>
    </source>
</evidence>
<dbReference type="PROSITE" id="PS50042">
    <property type="entry name" value="CNMP_BINDING_3"/>
    <property type="match status" value="1"/>
</dbReference>
<evidence type="ECO:0000256" key="10">
    <source>
        <dbReference type="SAM" id="Phobius"/>
    </source>
</evidence>
<dbReference type="Gene3D" id="6.10.140.1330">
    <property type="match status" value="1"/>
</dbReference>
<accession>A0A3B9IIS6</accession>
<dbReference type="OrthoDB" id="9809206at2"/>
<dbReference type="Pfam" id="PF00027">
    <property type="entry name" value="cNMP_binding"/>
    <property type="match status" value="1"/>
</dbReference>
<protein>
    <submittedName>
        <fullName evidence="12">Sodium:proton antiporter</fullName>
    </submittedName>
</protein>
<dbReference type="GO" id="GO:0098719">
    <property type="term" value="P:sodium ion import across plasma membrane"/>
    <property type="evidence" value="ECO:0007669"/>
    <property type="project" value="TreeGrafter"/>
</dbReference>
<keyword evidence="6" id="KW-0915">Sodium</keyword>
<evidence type="ECO:0000256" key="9">
    <source>
        <dbReference type="ARBA" id="ARBA00023201"/>
    </source>
</evidence>
<keyword evidence="9" id="KW-0739">Sodium transport</keyword>
<comment type="caution">
    <text evidence="12">The sequence shown here is derived from an EMBL/GenBank/DDBJ whole genome shotgun (WGS) entry which is preliminary data.</text>
</comment>
<dbReference type="SUPFAM" id="SSF51206">
    <property type="entry name" value="cAMP-binding domain-like"/>
    <property type="match status" value="1"/>
</dbReference>
<dbReference type="InterPro" id="IPR014710">
    <property type="entry name" value="RmlC-like_jellyroll"/>
</dbReference>
<feature type="transmembrane region" description="Helical" evidence="10">
    <location>
        <begin position="215"/>
        <end position="238"/>
    </location>
</feature>
<reference evidence="12 13" key="1">
    <citation type="journal article" date="2018" name="Nat. Biotechnol.">
        <title>A standardized bacterial taxonomy based on genome phylogeny substantially revises the tree of life.</title>
        <authorList>
            <person name="Parks D.H."/>
            <person name="Chuvochina M."/>
            <person name="Waite D.W."/>
            <person name="Rinke C."/>
            <person name="Skarshewski A."/>
            <person name="Chaumeil P.A."/>
            <person name="Hugenholtz P."/>
        </authorList>
    </citation>
    <scope>NUCLEOTIDE SEQUENCE [LARGE SCALE GENOMIC DNA]</scope>
    <source>
        <strain evidence="12">UBA8739</strain>
    </source>
</reference>
<evidence type="ECO:0000256" key="1">
    <source>
        <dbReference type="ARBA" id="ARBA00004651"/>
    </source>
</evidence>
<feature type="domain" description="Cyclic nucleotide-binding" evidence="11">
    <location>
        <begin position="718"/>
        <end position="823"/>
    </location>
</feature>
<organism evidence="12 13">
    <name type="scientific">Tistrella mobilis</name>
    <dbReference type="NCBI Taxonomy" id="171437"/>
    <lineage>
        <taxon>Bacteria</taxon>
        <taxon>Pseudomonadati</taxon>
        <taxon>Pseudomonadota</taxon>
        <taxon>Alphaproteobacteria</taxon>
        <taxon>Geminicoccales</taxon>
        <taxon>Geminicoccaceae</taxon>
        <taxon>Tistrella</taxon>
    </lineage>
</organism>
<dbReference type="CDD" id="cd00038">
    <property type="entry name" value="CAP_ED"/>
    <property type="match status" value="1"/>
</dbReference>
<feature type="transmembrane region" description="Helical" evidence="10">
    <location>
        <begin position="402"/>
        <end position="419"/>
    </location>
</feature>
<evidence type="ECO:0000256" key="2">
    <source>
        <dbReference type="ARBA" id="ARBA00022448"/>
    </source>
</evidence>
<dbReference type="PRINTS" id="PR00103">
    <property type="entry name" value="CAMPKINASE"/>
</dbReference>
<dbReference type="GO" id="GO:0015386">
    <property type="term" value="F:potassium:proton antiporter activity"/>
    <property type="evidence" value="ECO:0007669"/>
    <property type="project" value="TreeGrafter"/>
</dbReference>
<feature type="transmembrane region" description="Helical" evidence="10">
    <location>
        <begin position="176"/>
        <end position="195"/>
    </location>
</feature>
<keyword evidence="4 10" id="KW-0812">Transmembrane</keyword>
<dbReference type="Proteomes" id="UP000257706">
    <property type="component" value="Unassembled WGS sequence"/>
</dbReference>
<evidence type="ECO:0000256" key="8">
    <source>
        <dbReference type="ARBA" id="ARBA00023136"/>
    </source>
</evidence>
<keyword evidence="2" id="KW-0813">Transport</keyword>
<name>A0A3B9IIS6_9PROT</name>
<proteinExistence type="predicted"/>
<feature type="transmembrane region" description="Helical" evidence="10">
    <location>
        <begin position="36"/>
        <end position="57"/>
    </location>
</feature>
<dbReference type="InterPro" id="IPR000595">
    <property type="entry name" value="cNMP-bd_dom"/>
</dbReference>
<dbReference type="Gene3D" id="2.60.120.10">
    <property type="entry name" value="Jelly Rolls"/>
    <property type="match status" value="1"/>
</dbReference>
<dbReference type="RefSeq" id="WP_082828853.1">
    <property type="nucleotide sequence ID" value="NZ_CP121027.1"/>
</dbReference>
<dbReference type="InterPro" id="IPR006153">
    <property type="entry name" value="Cation/H_exchanger_TM"/>
</dbReference>
<feature type="transmembrane region" description="Helical" evidence="10">
    <location>
        <begin position="106"/>
        <end position="125"/>
    </location>
</feature>
<evidence type="ECO:0000313" key="13">
    <source>
        <dbReference type="Proteomes" id="UP000257706"/>
    </source>
</evidence>
<dbReference type="SMART" id="SM00100">
    <property type="entry name" value="cNMP"/>
    <property type="match status" value="1"/>
</dbReference>
<sequence length="841" mass="92159">MTTGGITGLVLTLAVLLVVIAGIQPLARRLGVASNVLLAAVGVAIGALAAFLLFTSFTDVFNEAARAVVYLRIESQTVITIFLPLLLFQTALTIDVRRLVEDIAPILLLAVVAVVLTTASIGLGLSAVFGVPILGCLLLGAIVATTDPAAVVAIFRDIGAPGRLTRLVEGESILNDATAIALFTVLMGALVTARATGIEEPNADMAWQALSDLGIGLIGGALFGALTGRLVVMLLPLLDDIKPAEATLTVAAAYIIFVTGEYGIGVSGVVAAVVAGLVVSAQGRAHISPENWRHLLAVWDQIAFWAGSMIFVLAALVVPRLMADVDLYDVLTILALALFALIGRAITLWLLLPVLSMLKLSTRVTHRYRAVILWGGLRGALTLVLALGVVEAPGLSDGLKRFVAVTATGYVLFTLFVNGTTLRPLISWLGLDRLSPVGEVLRRQVLALSLTDVRGAVEEAGRRYDVSPSVVREIAQSYARRADQVTSDTDVEAEIADRERLGVGLVALAVRERGLILDLHDRRTLSTATVDRLLRLTEALLEGGRNEGRLGYMRVVRTALDFERGFRFAYWLHRRLRMDRPLARRLANRFEMLLAFRLAIQELRPYVDERIRPMLGRRIAELIADMLDGRARQVAGALDAMRLQYPDYAEALERRFLARMAERHELARYDTLAQEGLLDAELYDDLYRGVTRAQSRRDDLPRLDLGLDTDELMRRLPLFADLGDEVRARVRQLLRPVFVLPRTVIFRQGDKGDGVYFISSGAVEVRIEDRRIRLGRGDFFGEMALLDNRPRSAEIAALGYCQLLFLDADDFRRLMRRDPDLLETFESIARARAAQNRSAAT</sequence>
<gene>
    <name evidence="12" type="ORF">DCK97_10115</name>
</gene>
<dbReference type="PANTHER" id="PTHR10110:SF86">
    <property type="entry name" value="SODIUM_HYDROGEN EXCHANGER 7"/>
    <property type="match status" value="1"/>
</dbReference>
<evidence type="ECO:0000256" key="7">
    <source>
        <dbReference type="ARBA" id="ARBA00023065"/>
    </source>
</evidence>
<evidence type="ECO:0000256" key="3">
    <source>
        <dbReference type="ARBA" id="ARBA00022475"/>
    </source>
</evidence>
<keyword evidence="7" id="KW-0406">Ion transport</keyword>
<comment type="subcellular location">
    <subcellularLocation>
        <location evidence="1">Cell membrane</location>
        <topology evidence="1">Multi-pass membrane protein</topology>
    </subcellularLocation>
</comment>
<keyword evidence="3" id="KW-1003">Cell membrane</keyword>
<dbReference type="Pfam" id="PF00999">
    <property type="entry name" value="Na_H_Exchanger"/>
    <property type="match status" value="1"/>
</dbReference>
<dbReference type="EMBL" id="DMAI01000157">
    <property type="protein sequence ID" value="HAE47762.1"/>
    <property type="molecule type" value="Genomic_DNA"/>
</dbReference>
<evidence type="ECO:0000313" key="12">
    <source>
        <dbReference type="EMBL" id="HAE47762.1"/>
    </source>
</evidence>
<dbReference type="InterPro" id="IPR018488">
    <property type="entry name" value="cNMP-bd_CS"/>
</dbReference>
<dbReference type="GO" id="GO:0051453">
    <property type="term" value="P:regulation of intracellular pH"/>
    <property type="evidence" value="ECO:0007669"/>
    <property type="project" value="TreeGrafter"/>
</dbReference>
<feature type="transmembrane region" description="Helical" evidence="10">
    <location>
        <begin position="250"/>
        <end position="278"/>
    </location>
</feature>
<keyword evidence="8 10" id="KW-0472">Membrane</keyword>
<feature type="transmembrane region" description="Helical" evidence="10">
    <location>
        <begin position="330"/>
        <end position="351"/>
    </location>
</feature>
<dbReference type="GeneID" id="97240483"/>
<dbReference type="PROSITE" id="PS00889">
    <property type="entry name" value="CNMP_BINDING_2"/>
    <property type="match status" value="1"/>
</dbReference>
<feature type="transmembrane region" description="Helical" evidence="10">
    <location>
        <begin position="6"/>
        <end position="24"/>
    </location>
</feature>